<keyword evidence="1" id="KW-0732">Signal</keyword>
<evidence type="ECO:0000313" key="2">
    <source>
        <dbReference type="EMBL" id="MDE5417829.1"/>
    </source>
</evidence>
<evidence type="ECO:0000256" key="1">
    <source>
        <dbReference type="SAM" id="SignalP"/>
    </source>
</evidence>
<dbReference type="RefSeq" id="WP_275109166.1">
    <property type="nucleotide sequence ID" value="NZ_JAKJSC010000001.1"/>
</dbReference>
<feature type="chain" id="PRO_5045368755" description="DUF5723 domain-containing protein" evidence="1">
    <location>
        <begin position="25"/>
        <end position="464"/>
    </location>
</feature>
<proteinExistence type="predicted"/>
<protein>
    <recommendedName>
        <fullName evidence="4">DUF5723 domain-containing protein</fullName>
    </recommendedName>
</protein>
<keyword evidence="3" id="KW-1185">Reference proteome</keyword>
<evidence type="ECO:0008006" key="4">
    <source>
        <dbReference type="Google" id="ProtNLM"/>
    </source>
</evidence>
<sequence>MKKSLKLSILFALSIFLFATSTSAQNDYPVFGFDNSFTNLSNPDSISSFTGAFAFAQIGGENYAGVRFQPDLSFGKVGIGLDVPLYFNLDNGDLYTDEFKNGSGILRLISYLRYGRKKKDPVYLKLGQLKGEAIGYGSLVNNYSNSPSYEKRKVGFAYDIRIKKIFGIEGMYSDFNSKSFNLFAVRPYVRPFGASGIPVIKTLDFGFTYITDKDQTDRFDENSGKNEFLSDGIEAYGLDMGILLINSNFINLTGYAHYSRLRKVKSDSLVAFHQLVPPTQGYGAGKGTGIGLNANMNVIGNLFKLNSRIERLWYTDNYMPQFFDAIYEVNKDAKIATLGDVKSQEGIYGSVTASILDKIMVGGNLLLPDHVSEESPATVQLNLRTQDLFDKIIIEGYYTKGNLTKMSDTFTFDENSLAVMRFAYKISPILVTGIDYRWSWTEQENGSYKADNTVMPYMALRFQF</sequence>
<gene>
    <name evidence="2" type="ORF">L3049_07390</name>
</gene>
<dbReference type="EMBL" id="JAKJSC010000001">
    <property type="protein sequence ID" value="MDE5417829.1"/>
    <property type="molecule type" value="Genomic_DNA"/>
</dbReference>
<feature type="signal peptide" evidence="1">
    <location>
        <begin position="1"/>
        <end position="24"/>
    </location>
</feature>
<dbReference type="Proteomes" id="UP001528920">
    <property type="component" value="Unassembled WGS sequence"/>
</dbReference>
<organism evidence="2 3">
    <name type="scientific">Paralabilibaculum antarcticum</name>
    <dbReference type="NCBI Taxonomy" id="2912572"/>
    <lineage>
        <taxon>Bacteria</taxon>
        <taxon>Pseudomonadati</taxon>
        <taxon>Bacteroidota</taxon>
        <taxon>Bacteroidia</taxon>
        <taxon>Marinilabiliales</taxon>
        <taxon>Marinifilaceae</taxon>
        <taxon>Paralabilibaculum</taxon>
    </lineage>
</organism>
<evidence type="ECO:0000313" key="3">
    <source>
        <dbReference type="Proteomes" id="UP001528920"/>
    </source>
</evidence>
<reference evidence="2 3" key="1">
    <citation type="submission" date="2022-01" db="EMBL/GenBank/DDBJ databases">
        <title>Labilibaculum sp. nov, a marine bacterium isolated from Antarctica.</title>
        <authorList>
            <person name="Dai W."/>
        </authorList>
    </citation>
    <scope>NUCLEOTIDE SEQUENCE [LARGE SCALE GENOMIC DNA]</scope>
    <source>
        <strain evidence="2 3">DW002</strain>
    </source>
</reference>
<comment type="caution">
    <text evidence="2">The sequence shown here is derived from an EMBL/GenBank/DDBJ whole genome shotgun (WGS) entry which is preliminary data.</text>
</comment>
<accession>A0ABT5VQX7</accession>
<name>A0ABT5VQX7_9BACT</name>